<dbReference type="SUPFAM" id="SSF54534">
    <property type="entry name" value="FKBP-like"/>
    <property type="match status" value="1"/>
</dbReference>
<feature type="domain" description="PPIase FKBP-type" evidence="8">
    <location>
        <begin position="81"/>
        <end position="167"/>
    </location>
</feature>
<dbReference type="Pfam" id="PF00254">
    <property type="entry name" value="FKBP_C"/>
    <property type="match status" value="1"/>
</dbReference>
<dbReference type="EMBL" id="CP116394">
    <property type="protein sequence ID" value="WCE47058.1"/>
    <property type="molecule type" value="Genomic_DNA"/>
</dbReference>
<dbReference type="EC" id="5.2.1.8" evidence="6"/>
<evidence type="ECO:0000313" key="10">
    <source>
        <dbReference type="Proteomes" id="UP001211044"/>
    </source>
</evidence>
<proteinExistence type="inferred from homology"/>
<dbReference type="Gene3D" id="3.10.50.40">
    <property type="match status" value="1"/>
</dbReference>
<gene>
    <name evidence="9" type="ORF">PIG85_05265</name>
</gene>
<organism evidence="9 10">
    <name type="scientific">Winkia neuii subsp. anitrata</name>
    <dbReference type="NCBI Taxonomy" id="29318"/>
    <lineage>
        <taxon>Bacteria</taxon>
        <taxon>Bacillati</taxon>
        <taxon>Actinomycetota</taxon>
        <taxon>Actinomycetes</taxon>
        <taxon>Actinomycetales</taxon>
        <taxon>Actinomycetaceae</taxon>
        <taxon>Winkia</taxon>
    </lineage>
</organism>
<evidence type="ECO:0000256" key="5">
    <source>
        <dbReference type="PROSITE-ProRule" id="PRU00277"/>
    </source>
</evidence>
<comment type="catalytic activity">
    <reaction evidence="1 5 6">
        <text>[protein]-peptidylproline (omega=180) = [protein]-peptidylproline (omega=0)</text>
        <dbReference type="Rhea" id="RHEA:16237"/>
        <dbReference type="Rhea" id="RHEA-COMP:10747"/>
        <dbReference type="Rhea" id="RHEA-COMP:10748"/>
        <dbReference type="ChEBI" id="CHEBI:83833"/>
        <dbReference type="ChEBI" id="CHEBI:83834"/>
        <dbReference type="EC" id="5.2.1.8"/>
    </reaction>
</comment>
<dbReference type="KEGG" id="wne:PIG85_05265"/>
<dbReference type="PROSITE" id="PS50059">
    <property type="entry name" value="FKBP_PPIASE"/>
    <property type="match status" value="1"/>
</dbReference>
<comment type="similarity">
    <text evidence="2 6">Belongs to the FKBP-type PPIase family.</text>
</comment>
<dbReference type="InterPro" id="IPR001179">
    <property type="entry name" value="PPIase_FKBP_dom"/>
</dbReference>
<reference evidence="9" key="1">
    <citation type="submission" date="2023-01" db="EMBL/GenBank/DDBJ databases">
        <title>Comparative Genomic Analysis of the Clinically-Derived Winkia Strain NY0527 Provides Evidence into the Taxonomic Reassignment of Winkia neuii and Characterizes Their Virulence Traits.</title>
        <authorList>
            <person name="Cai X."/>
            <person name="Peng Y."/>
            <person name="Li M."/>
            <person name="Qiu Y."/>
            <person name="Wang Y."/>
            <person name="Xu L."/>
            <person name="Hou Q."/>
        </authorList>
    </citation>
    <scope>NUCLEOTIDE SEQUENCE</scope>
    <source>
        <strain evidence="9">NY0527</strain>
    </source>
</reference>
<dbReference type="PANTHER" id="PTHR43811">
    <property type="entry name" value="FKBP-TYPE PEPTIDYL-PROLYL CIS-TRANS ISOMERASE FKPA"/>
    <property type="match status" value="1"/>
</dbReference>
<evidence type="ECO:0000259" key="8">
    <source>
        <dbReference type="PROSITE" id="PS50059"/>
    </source>
</evidence>
<evidence type="ECO:0000256" key="1">
    <source>
        <dbReference type="ARBA" id="ARBA00000971"/>
    </source>
</evidence>
<accession>A0AB38XRT9</accession>
<dbReference type="InterPro" id="IPR046357">
    <property type="entry name" value="PPIase_dom_sf"/>
</dbReference>
<evidence type="ECO:0000256" key="7">
    <source>
        <dbReference type="SAM" id="MobiDB-lite"/>
    </source>
</evidence>
<dbReference type="AlphaFoldDB" id="A0AB38XRT9"/>
<evidence type="ECO:0000256" key="2">
    <source>
        <dbReference type="ARBA" id="ARBA00006577"/>
    </source>
</evidence>
<dbReference type="Proteomes" id="UP001211044">
    <property type="component" value="Chromosome"/>
</dbReference>
<name>A0AB38XRT9_9ACTO</name>
<dbReference type="PANTHER" id="PTHR43811:SF19">
    <property type="entry name" value="39 KDA FK506-BINDING NUCLEAR PROTEIN"/>
    <property type="match status" value="1"/>
</dbReference>
<evidence type="ECO:0000256" key="6">
    <source>
        <dbReference type="RuleBase" id="RU003915"/>
    </source>
</evidence>
<evidence type="ECO:0000256" key="3">
    <source>
        <dbReference type="ARBA" id="ARBA00023110"/>
    </source>
</evidence>
<evidence type="ECO:0000256" key="4">
    <source>
        <dbReference type="ARBA" id="ARBA00023235"/>
    </source>
</evidence>
<feature type="region of interest" description="Disordered" evidence="7">
    <location>
        <begin position="32"/>
        <end position="65"/>
    </location>
</feature>
<dbReference type="PROSITE" id="PS51257">
    <property type="entry name" value="PROKAR_LIPOPROTEIN"/>
    <property type="match status" value="1"/>
</dbReference>
<dbReference type="GO" id="GO:0003755">
    <property type="term" value="F:peptidyl-prolyl cis-trans isomerase activity"/>
    <property type="evidence" value="ECO:0007669"/>
    <property type="project" value="UniProtKB-UniRule"/>
</dbReference>
<evidence type="ECO:0000313" key="9">
    <source>
        <dbReference type="EMBL" id="WCE47058.1"/>
    </source>
</evidence>
<dbReference type="RefSeq" id="WP_004805345.1">
    <property type="nucleotide sequence ID" value="NZ_CP116394.1"/>
</dbReference>
<sequence>MRNRTVAGINRLLAILAVFSIIAIVLTSCSSGDGSQAEKGFPAVTGKAGQKPSIAKGTGQPPKELKTRVLHKGDGHEVGKKDTVLASYTGQLWNGKVFDSTWENNRGPASFGLDQVIPGWKEGLAGKHVGDRVQLVIPPDKGYGDKENGPIPAGSTLVFVVDIKDSANMTDTSALASAKPLNPELGKGLSVAGKPGTKPELKISKEFKAPTEFQVTVLNEGKGEPIQADDIVGYHITAQLVGKDGPKDSPQSSWEMGGIQNTQQSIGTNPNMMKLFLGQKIGSRVLVQMPAAKGAGGATQDARVVILDLTGKLATK</sequence>
<keyword evidence="3 5" id="KW-0697">Rotamase</keyword>
<keyword evidence="4 5" id="KW-0413">Isomerase</keyword>
<protein>
    <recommendedName>
        <fullName evidence="6">Peptidyl-prolyl cis-trans isomerase</fullName>
        <ecNumber evidence="6">5.2.1.8</ecNumber>
    </recommendedName>
</protein>